<name>C9LD67_9BACT</name>
<gene>
    <name evidence="2" type="ORF">GCWU000325_00067</name>
</gene>
<keyword evidence="3" id="KW-1185">Reference proteome</keyword>
<evidence type="ECO:0000256" key="1">
    <source>
        <dbReference type="SAM" id="Phobius"/>
    </source>
</evidence>
<accession>C9LD67</accession>
<feature type="transmembrane region" description="Helical" evidence="1">
    <location>
        <begin position="15"/>
        <end position="38"/>
    </location>
</feature>
<reference evidence="2" key="1">
    <citation type="submission" date="2009-09" db="EMBL/GenBank/DDBJ databases">
        <authorList>
            <person name="Weinstock G."/>
            <person name="Sodergren E."/>
            <person name="Clifton S."/>
            <person name="Fulton L."/>
            <person name="Fulton B."/>
            <person name="Courtney L."/>
            <person name="Fronick C."/>
            <person name="Harrison M."/>
            <person name="Strong C."/>
            <person name="Farmer C."/>
            <person name="Delahaunty K."/>
            <person name="Markovic C."/>
            <person name="Hall O."/>
            <person name="Minx P."/>
            <person name="Tomlinson C."/>
            <person name="Mitreva M."/>
            <person name="Nelson J."/>
            <person name="Hou S."/>
            <person name="Wollam A."/>
            <person name="Pepin K.H."/>
            <person name="Johnson M."/>
            <person name="Bhonagiri V."/>
            <person name="Nash W.E."/>
            <person name="Warren W."/>
            <person name="Chinwalla A."/>
            <person name="Mardis E.R."/>
            <person name="Wilson R.K."/>
        </authorList>
    </citation>
    <scope>NUCLEOTIDE SEQUENCE [LARGE SCALE GENOMIC DNA]</scope>
    <source>
        <strain evidence="2">ATCC 51259</strain>
    </source>
</reference>
<dbReference type="AlphaFoldDB" id="C9LD67"/>
<dbReference type="HOGENOM" id="CLU_2619123_0_0_10"/>
<organism evidence="2 3">
    <name type="scientific">Alloprevotella tannerae ATCC 51259</name>
    <dbReference type="NCBI Taxonomy" id="626522"/>
    <lineage>
        <taxon>Bacteria</taxon>
        <taxon>Pseudomonadati</taxon>
        <taxon>Bacteroidota</taxon>
        <taxon>Bacteroidia</taxon>
        <taxon>Bacteroidales</taxon>
        <taxon>Prevotellaceae</taxon>
        <taxon>Alloprevotella</taxon>
    </lineage>
</organism>
<sequence>MRSCLLCFFSCSPYFYNLFASFIFPFSFLSTCTSLFVIRLFSLIAYISYLIILCASSYSSSSFCLLFLLLYIMCTFGF</sequence>
<dbReference type="EMBL" id="ACIJ02000002">
    <property type="protein sequence ID" value="EEX72903.1"/>
    <property type="molecule type" value="Genomic_DNA"/>
</dbReference>
<proteinExistence type="predicted"/>
<protein>
    <submittedName>
        <fullName evidence="2">Uncharacterized protein</fullName>
    </submittedName>
</protein>
<dbReference type="Proteomes" id="UP000003460">
    <property type="component" value="Unassembled WGS sequence"/>
</dbReference>
<evidence type="ECO:0000313" key="2">
    <source>
        <dbReference type="EMBL" id="EEX72903.1"/>
    </source>
</evidence>
<keyword evidence="1" id="KW-0472">Membrane</keyword>
<evidence type="ECO:0000313" key="3">
    <source>
        <dbReference type="Proteomes" id="UP000003460"/>
    </source>
</evidence>
<feature type="transmembrane region" description="Helical" evidence="1">
    <location>
        <begin position="50"/>
        <end position="73"/>
    </location>
</feature>
<comment type="caution">
    <text evidence="2">The sequence shown here is derived from an EMBL/GenBank/DDBJ whole genome shotgun (WGS) entry which is preliminary data.</text>
</comment>
<keyword evidence="1" id="KW-1133">Transmembrane helix</keyword>
<keyword evidence="1" id="KW-0812">Transmembrane</keyword>